<name>A0A2P2MZ84_RHIMU</name>
<protein>
    <submittedName>
        <fullName evidence="1">Uncharacterized protein</fullName>
    </submittedName>
</protein>
<proteinExistence type="predicted"/>
<organism evidence="1">
    <name type="scientific">Rhizophora mucronata</name>
    <name type="common">Asiatic mangrove</name>
    <dbReference type="NCBI Taxonomy" id="61149"/>
    <lineage>
        <taxon>Eukaryota</taxon>
        <taxon>Viridiplantae</taxon>
        <taxon>Streptophyta</taxon>
        <taxon>Embryophyta</taxon>
        <taxon>Tracheophyta</taxon>
        <taxon>Spermatophyta</taxon>
        <taxon>Magnoliopsida</taxon>
        <taxon>eudicotyledons</taxon>
        <taxon>Gunneridae</taxon>
        <taxon>Pentapetalae</taxon>
        <taxon>rosids</taxon>
        <taxon>fabids</taxon>
        <taxon>Malpighiales</taxon>
        <taxon>Rhizophoraceae</taxon>
        <taxon>Rhizophora</taxon>
    </lineage>
</organism>
<evidence type="ECO:0000313" key="1">
    <source>
        <dbReference type="EMBL" id="MBX35530.1"/>
    </source>
</evidence>
<accession>A0A2P2MZ84</accession>
<dbReference type="EMBL" id="GGEC01055046">
    <property type="protein sequence ID" value="MBX35530.1"/>
    <property type="molecule type" value="Transcribed_RNA"/>
</dbReference>
<dbReference type="AlphaFoldDB" id="A0A2P2MZ84"/>
<sequence length="100" mass="11872">MHTLFKSKNNVSIKTYNNSNKMSQHLLNLSATKTKNRCASINYETDFPEIYKRTLRMGNRPLLFFFPFGFDQSNDTENHHKPDNFGYHFSTRHLVNKTFH</sequence>
<reference evidence="1" key="1">
    <citation type="submission" date="2018-02" db="EMBL/GenBank/DDBJ databases">
        <title>Rhizophora mucronata_Transcriptome.</title>
        <authorList>
            <person name="Meera S.P."/>
            <person name="Sreeshan A."/>
            <person name="Augustine A."/>
        </authorList>
    </citation>
    <scope>NUCLEOTIDE SEQUENCE</scope>
    <source>
        <tissue evidence="1">Leaf</tissue>
    </source>
</reference>